<keyword evidence="2" id="KW-1185">Reference proteome</keyword>
<dbReference type="OrthoDB" id="1442472at2"/>
<dbReference type="AlphaFoldDB" id="A0A399CZM9"/>
<evidence type="ECO:0000313" key="1">
    <source>
        <dbReference type="EMBL" id="RIH65225.1"/>
    </source>
</evidence>
<organism evidence="1 2">
    <name type="scientific">Mariniphaga sediminis</name>
    <dbReference type="NCBI Taxonomy" id="1628158"/>
    <lineage>
        <taxon>Bacteria</taxon>
        <taxon>Pseudomonadati</taxon>
        <taxon>Bacteroidota</taxon>
        <taxon>Bacteroidia</taxon>
        <taxon>Marinilabiliales</taxon>
        <taxon>Prolixibacteraceae</taxon>
        <taxon>Mariniphaga</taxon>
    </lineage>
</organism>
<dbReference type="InterPro" id="IPR032710">
    <property type="entry name" value="NTF2-like_dom_sf"/>
</dbReference>
<dbReference type="Proteomes" id="UP000266441">
    <property type="component" value="Unassembled WGS sequence"/>
</dbReference>
<dbReference type="Gene3D" id="3.10.450.50">
    <property type="match status" value="1"/>
</dbReference>
<dbReference type="PANTHER" id="PTHR38436">
    <property type="entry name" value="POLYKETIDE CYCLASE SNOAL-LIKE DOMAIN"/>
    <property type="match status" value="1"/>
</dbReference>
<dbReference type="SUPFAM" id="SSF54427">
    <property type="entry name" value="NTF2-like"/>
    <property type="match status" value="1"/>
</dbReference>
<evidence type="ECO:0008006" key="3">
    <source>
        <dbReference type="Google" id="ProtNLM"/>
    </source>
</evidence>
<protein>
    <recommendedName>
        <fullName evidence="3">Ester cyclase</fullName>
    </recommendedName>
</protein>
<dbReference type="InterPro" id="IPR009959">
    <property type="entry name" value="Cyclase_SnoaL-like"/>
</dbReference>
<comment type="caution">
    <text evidence="1">The sequence shown here is derived from an EMBL/GenBank/DDBJ whole genome shotgun (WGS) entry which is preliminary data.</text>
</comment>
<gene>
    <name evidence="1" type="ORF">D1164_11615</name>
</gene>
<dbReference type="EMBL" id="QWET01000007">
    <property type="protein sequence ID" value="RIH65225.1"/>
    <property type="molecule type" value="Genomic_DNA"/>
</dbReference>
<name>A0A399CZM9_9BACT</name>
<proteinExistence type="predicted"/>
<dbReference type="Pfam" id="PF07366">
    <property type="entry name" value="SnoaL"/>
    <property type="match status" value="1"/>
</dbReference>
<evidence type="ECO:0000313" key="2">
    <source>
        <dbReference type="Proteomes" id="UP000266441"/>
    </source>
</evidence>
<dbReference type="PANTHER" id="PTHR38436:SF1">
    <property type="entry name" value="ESTER CYCLASE"/>
    <property type="match status" value="1"/>
</dbReference>
<reference evidence="1 2" key="1">
    <citation type="journal article" date="2015" name="Int. J. Syst. Evol. Microbiol.">
        <title>Mariniphaga sediminis sp. nov., isolated from coastal sediment.</title>
        <authorList>
            <person name="Wang F.Q."/>
            <person name="Shen Q.Y."/>
            <person name="Chen G.J."/>
            <person name="Du Z.J."/>
        </authorList>
    </citation>
    <scope>NUCLEOTIDE SEQUENCE [LARGE SCALE GENOMIC DNA]</scope>
    <source>
        <strain evidence="1 2">SY21</strain>
    </source>
</reference>
<sequence length="142" mass="16547">MFKMNKEVFLREFMDEVWNKQSLNNVEKYIHNEYTVFLDTADPWEGKTLSHAEFKVRLKFSFDSFPDIHFKITSAIEEENHVAVTWILTGTNRGMIGELPATNKKIETTGVTVYHFKNSLISGHTQVFDRKTVAKQLGFIKQ</sequence>
<dbReference type="GO" id="GO:0030638">
    <property type="term" value="P:polyketide metabolic process"/>
    <property type="evidence" value="ECO:0007669"/>
    <property type="project" value="InterPro"/>
</dbReference>
<accession>A0A399CZM9</accession>